<reference evidence="2" key="2">
    <citation type="submission" date="2018-05" db="EMBL/GenBank/DDBJ databases">
        <title>OgluRS3 (Oryza glumaepatula Reference Sequence Version 3).</title>
        <authorList>
            <person name="Zhang J."/>
            <person name="Kudrna D."/>
            <person name="Lee S."/>
            <person name="Talag J."/>
            <person name="Welchert J."/>
            <person name="Wing R.A."/>
        </authorList>
    </citation>
    <scope>NUCLEOTIDE SEQUENCE [LARGE SCALE GENOMIC DNA]</scope>
</reference>
<keyword evidence="1" id="KW-1133">Transmembrane helix</keyword>
<dbReference type="EnsemblPlants" id="OGLUM08G05290.1">
    <property type="protein sequence ID" value="OGLUM08G05290.1"/>
    <property type="gene ID" value="OGLUM08G05290"/>
</dbReference>
<sequence>MSKVKETTAAPLDLHPGFIFHHLSPVGLFVVMISLAVAVNAGDVGAHQLFFLWALAVAGVNLITAGVYLTSRDDVSRRCTVLARAAAFARWNFAVFGTFAASSAATGVMLNTTQPVLCFFFFLLFISSLSLVTIGLSFRNRGC</sequence>
<evidence type="ECO:0000313" key="3">
    <source>
        <dbReference type="Proteomes" id="UP000026961"/>
    </source>
</evidence>
<feature type="transmembrane region" description="Helical" evidence="1">
    <location>
        <begin position="116"/>
        <end position="138"/>
    </location>
</feature>
<evidence type="ECO:0000313" key="2">
    <source>
        <dbReference type="EnsemblPlants" id="OGLUM08G05290.1"/>
    </source>
</evidence>
<keyword evidence="1" id="KW-0812">Transmembrane</keyword>
<keyword evidence="1" id="KW-0472">Membrane</keyword>
<dbReference type="Proteomes" id="UP000026961">
    <property type="component" value="Chromosome 8"/>
</dbReference>
<feature type="transmembrane region" description="Helical" evidence="1">
    <location>
        <begin position="91"/>
        <end position="110"/>
    </location>
</feature>
<name>A0A0E0ARP2_9ORYZ</name>
<organism evidence="2">
    <name type="scientific">Oryza glumipatula</name>
    <dbReference type="NCBI Taxonomy" id="40148"/>
    <lineage>
        <taxon>Eukaryota</taxon>
        <taxon>Viridiplantae</taxon>
        <taxon>Streptophyta</taxon>
        <taxon>Embryophyta</taxon>
        <taxon>Tracheophyta</taxon>
        <taxon>Spermatophyta</taxon>
        <taxon>Magnoliopsida</taxon>
        <taxon>Liliopsida</taxon>
        <taxon>Poales</taxon>
        <taxon>Poaceae</taxon>
        <taxon>BOP clade</taxon>
        <taxon>Oryzoideae</taxon>
        <taxon>Oryzeae</taxon>
        <taxon>Oryzinae</taxon>
        <taxon>Oryza</taxon>
    </lineage>
</organism>
<accession>A0A0E0ARP2</accession>
<dbReference type="AlphaFoldDB" id="A0A0E0ARP2"/>
<reference evidence="2" key="1">
    <citation type="submission" date="2015-04" db="UniProtKB">
        <authorList>
            <consortium name="EnsemblPlants"/>
        </authorList>
    </citation>
    <scope>IDENTIFICATION</scope>
</reference>
<feature type="transmembrane region" description="Helical" evidence="1">
    <location>
        <begin position="50"/>
        <end position="70"/>
    </location>
</feature>
<protein>
    <submittedName>
        <fullName evidence="2">Uncharacterized protein</fullName>
    </submittedName>
</protein>
<dbReference type="HOGENOM" id="CLU_150917_0_0_1"/>
<evidence type="ECO:0000256" key="1">
    <source>
        <dbReference type="SAM" id="Phobius"/>
    </source>
</evidence>
<dbReference type="STRING" id="40148.A0A0E0ARP2"/>
<dbReference type="Gramene" id="OGLUM08G05290.1">
    <property type="protein sequence ID" value="OGLUM08G05290.1"/>
    <property type="gene ID" value="OGLUM08G05290"/>
</dbReference>
<keyword evidence="3" id="KW-1185">Reference proteome</keyword>
<feature type="transmembrane region" description="Helical" evidence="1">
    <location>
        <begin position="20"/>
        <end position="38"/>
    </location>
</feature>
<proteinExistence type="predicted"/>